<dbReference type="EMBL" id="BAUW01000036">
    <property type="protein sequence ID" value="GAE46128.1"/>
    <property type="molecule type" value="Genomic_DNA"/>
</dbReference>
<comment type="caution">
    <text evidence="1">The sequence shown here is derived from an EMBL/GenBank/DDBJ whole genome shotgun (WGS) entry which is preliminary data.</text>
</comment>
<evidence type="ECO:0000313" key="1">
    <source>
        <dbReference type="EMBL" id="GAE46128.1"/>
    </source>
</evidence>
<evidence type="ECO:0000313" key="2">
    <source>
        <dbReference type="Proteomes" id="UP000018949"/>
    </source>
</evidence>
<keyword evidence="2" id="KW-1185">Reference proteome</keyword>
<accession>W4RQH2</accession>
<organism evidence="1 2">
    <name type="scientific">Mesobacillus boroniphilus JCM 21738</name>
    <dbReference type="NCBI Taxonomy" id="1294265"/>
    <lineage>
        <taxon>Bacteria</taxon>
        <taxon>Bacillati</taxon>
        <taxon>Bacillota</taxon>
        <taxon>Bacilli</taxon>
        <taxon>Bacillales</taxon>
        <taxon>Bacillaceae</taxon>
        <taxon>Mesobacillus</taxon>
    </lineage>
</organism>
<sequence>MQHDYVEIPEGNKIPSVNISVNQDMSGTWLLSVDTTHFNFAPQKVGSADPSFNEGHAHIYVNGKKINRLYGHFYNLDTLKKGENEIMVTLNSNNHGILSYEGKPIMSMVVVDNQK</sequence>
<name>W4RQH2_9BACI</name>
<dbReference type="AlphaFoldDB" id="W4RQH2"/>
<proteinExistence type="predicted"/>
<protein>
    <submittedName>
        <fullName evidence="1">Uncharacterized protein</fullName>
    </submittedName>
</protein>
<reference evidence="1 2" key="1">
    <citation type="submission" date="2013-12" db="EMBL/GenBank/DDBJ databases">
        <title>NBRP : Genome information of microbial organism related human and environment.</title>
        <authorList>
            <person name="Hattori M."/>
            <person name="Oshima K."/>
            <person name="Inaba H."/>
            <person name="Suda W."/>
            <person name="Sakamoto M."/>
            <person name="Iino T."/>
            <person name="Kitahara M."/>
            <person name="Oshida Y."/>
            <person name="Iida T."/>
            <person name="Kudo T."/>
            <person name="Itoh T."/>
            <person name="Ahmed I."/>
            <person name="Ohkuma M."/>
        </authorList>
    </citation>
    <scope>NUCLEOTIDE SEQUENCE [LARGE SCALE GENOMIC DNA]</scope>
    <source>
        <strain evidence="1 2">JCM 21738</strain>
    </source>
</reference>
<gene>
    <name evidence="1" type="ORF">JCM21738_2991</name>
</gene>
<dbReference type="eggNOG" id="ENOG5032U84">
    <property type="taxonomic scope" value="Bacteria"/>
</dbReference>
<dbReference type="Proteomes" id="UP000018949">
    <property type="component" value="Unassembled WGS sequence"/>
</dbReference>